<feature type="domain" description="P2X purinoreceptor 7 intracellular" evidence="2">
    <location>
        <begin position="223"/>
        <end position="304"/>
    </location>
</feature>
<dbReference type="EMBL" id="JARQWQ010000101">
    <property type="protein sequence ID" value="KAK2551126.1"/>
    <property type="molecule type" value="Genomic_DNA"/>
</dbReference>
<accession>A0AAD9PY08</accession>
<name>A0AAD9PY08_ACRCE</name>
<evidence type="ECO:0000313" key="3">
    <source>
        <dbReference type="EMBL" id="KAK2551126.1"/>
    </source>
</evidence>
<keyword evidence="4" id="KW-1185">Reference proteome</keyword>
<gene>
    <name evidence="3" type="ORF">P5673_028052</name>
</gene>
<feature type="compositionally biased region" description="Polar residues" evidence="1">
    <location>
        <begin position="226"/>
        <end position="235"/>
    </location>
</feature>
<proteinExistence type="predicted"/>
<sequence>MFVWIHGKALPKQAWWRHHPVLTNRRPMPYQIEGRPTEEEERVRENNDVKEFIQTFDEPMVRKLCIRRLRRGVGSMDFMLGLLIMDESDVTPTPSTSTDLACSSNAETPDTAPSPRNNAIPWCKCGVCQIMPQEIENKCCAWWRHHPVLTNRRPMPYQIEGRPTEEEERVRENNDVKEFIQTFDEPMVRKLCIRRLRRGVGSMDFMLGLLIMDESDVTPTPSTSTDLACSSNAETPDTAPSPRNNAIPWCKCGVCQIMPQEIENKCCGFRHCVTTHTRFSKLCLDPDFIHLAIRNKGGISEMTGTTTALGLLERLARASVYWIDMVT</sequence>
<comment type="caution">
    <text evidence="3">The sequence shown here is derived from an EMBL/GenBank/DDBJ whole genome shotgun (WGS) entry which is preliminary data.</text>
</comment>
<evidence type="ECO:0000256" key="1">
    <source>
        <dbReference type="SAM" id="MobiDB-lite"/>
    </source>
</evidence>
<dbReference type="Pfam" id="PF20478">
    <property type="entry name" value="P2RX7_C"/>
    <property type="match status" value="1"/>
</dbReference>
<protein>
    <recommendedName>
        <fullName evidence="2">P2X purinoreceptor 7 intracellular domain-containing protein</fullName>
    </recommendedName>
</protein>
<dbReference type="Proteomes" id="UP001249851">
    <property type="component" value="Unassembled WGS sequence"/>
</dbReference>
<evidence type="ECO:0000313" key="4">
    <source>
        <dbReference type="Proteomes" id="UP001249851"/>
    </source>
</evidence>
<dbReference type="PANTHER" id="PTHR36981:SF3">
    <property type="entry name" value="UBIQUITIN-LIKE PROTEASE FAMILY PROFILE DOMAIN-CONTAINING PROTEIN"/>
    <property type="match status" value="1"/>
</dbReference>
<dbReference type="AlphaFoldDB" id="A0AAD9PY08"/>
<evidence type="ECO:0000259" key="2">
    <source>
        <dbReference type="Pfam" id="PF20478"/>
    </source>
</evidence>
<organism evidence="3 4">
    <name type="scientific">Acropora cervicornis</name>
    <name type="common">Staghorn coral</name>
    <dbReference type="NCBI Taxonomy" id="6130"/>
    <lineage>
        <taxon>Eukaryota</taxon>
        <taxon>Metazoa</taxon>
        <taxon>Cnidaria</taxon>
        <taxon>Anthozoa</taxon>
        <taxon>Hexacorallia</taxon>
        <taxon>Scleractinia</taxon>
        <taxon>Astrocoeniina</taxon>
        <taxon>Acroporidae</taxon>
        <taxon>Acropora</taxon>
    </lineage>
</organism>
<reference evidence="3" key="2">
    <citation type="journal article" date="2023" name="Science">
        <title>Genomic signatures of disease resistance in endangered staghorn corals.</title>
        <authorList>
            <person name="Vollmer S.V."/>
            <person name="Selwyn J.D."/>
            <person name="Despard B.A."/>
            <person name="Roesel C.L."/>
        </authorList>
    </citation>
    <scope>NUCLEOTIDE SEQUENCE</scope>
    <source>
        <strain evidence="3">K2</strain>
    </source>
</reference>
<dbReference type="PANTHER" id="PTHR36981">
    <property type="entry name" value="ZGC:195170"/>
    <property type="match status" value="1"/>
</dbReference>
<reference evidence="3" key="1">
    <citation type="journal article" date="2023" name="G3 (Bethesda)">
        <title>Whole genome assembly and annotation of the endangered Caribbean coral Acropora cervicornis.</title>
        <authorList>
            <person name="Selwyn J.D."/>
            <person name="Vollmer S.V."/>
        </authorList>
    </citation>
    <scope>NUCLEOTIDE SEQUENCE</scope>
    <source>
        <strain evidence="3">K2</strain>
    </source>
</reference>
<feature type="compositionally biased region" description="Polar residues" evidence="1">
    <location>
        <begin position="99"/>
        <end position="108"/>
    </location>
</feature>
<dbReference type="InterPro" id="IPR046815">
    <property type="entry name" value="P2RX7_C"/>
</dbReference>
<feature type="region of interest" description="Disordered" evidence="1">
    <location>
        <begin position="221"/>
        <end position="241"/>
    </location>
</feature>
<feature type="region of interest" description="Disordered" evidence="1">
    <location>
        <begin position="90"/>
        <end position="114"/>
    </location>
</feature>